<dbReference type="VEuPathDB" id="FungiDB:SDRG_12671"/>
<dbReference type="Proteomes" id="UP000030762">
    <property type="component" value="Unassembled WGS sequence"/>
</dbReference>
<evidence type="ECO:0000313" key="2">
    <source>
        <dbReference type="Proteomes" id="UP000030762"/>
    </source>
</evidence>
<dbReference type="SUPFAM" id="SSF50978">
    <property type="entry name" value="WD40 repeat-like"/>
    <property type="match status" value="1"/>
</dbReference>
<dbReference type="Gene3D" id="2.130.10.10">
    <property type="entry name" value="YVTN repeat-like/Quinoprotein amine dehydrogenase"/>
    <property type="match status" value="1"/>
</dbReference>
<dbReference type="OrthoDB" id="63853at2759"/>
<organism evidence="1 2">
    <name type="scientific">Saprolegnia diclina (strain VS20)</name>
    <dbReference type="NCBI Taxonomy" id="1156394"/>
    <lineage>
        <taxon>Eukaryota</taxon>
        <taxon>Sar</taxon>
        <taxon>Stramenopiles</taxon>
        <taxon>Oomycota</taxon>
        <taxon>Saprolegniomycetes</taxon>
        <taxon>Saprolegniales</taxon>
        <taxon>Saprolegniaceae</taxon>
        <taxon>Saprolegnia</taxon>
    </lineage>
</organism>
<protein>
    <submittedName>
        <fullName evidence="1">Uncharacterized protein</fullName>
    </submittedName>
</protein>
<evidence type="ECO:0000313" key="1">
    <source>
        <dbReference type="EMBL" id="EQC29667.1"/>
    </source>
</evidence>
<dbReference type="InterPro" id="IPR036322">
    <property type="entry name" value="WD40_repeat_dom_sf"/>
</dbReference>
<dbReference type="RefSeq" id="XP_008616971.1">
    <property type="nucleotide sequence ID" value="XM_008618749.1"/>
</dbReference>
<dbReference type="AlphaFoldDB" id="T0RIJ3"/>
<gene>
    <name evidence="1" type="ORF">SDRG_12671</name>
</gene>
<accession>T0RIJ3</accession>
<dbReference type="InParanoid" id="T0RIJ3"/>
<proteinExistence type="predicted"/>
<reference evidence="1 2" key="1">
    <citation type="submission" date="2012-04" db="EMBL/GenBank/DDBJ databases">
        <title>The Genome Sequence of Saprolegnia declina VS20.</title>
        <authorList>
            <consortium name="The Broad Institute Genome Sequencing Platform"/>
            <person name="Russ C."/>
            <person name="Nusbaum C."/>
            <person name="Tyler B."/>
            <person name="van West P."/>
            <person name="Dieguez-Uribeondo J."/>
            <person name="de Bruijn I."/>
            <person name="Tripathy S."/>
            <person name="Jiang R."/>
            <person name="Young S.K."/>
            <person name="Zeng Q."/>
            <person name="Gargeya S."/>
            <person name="Fitzgerald M."/>
            <person name="Haas B."/>
            <person name="Abouelleil A."/>
            <person name="Alvarado L."/>
            <person name="Arachchi H.M."/>
            <person name="Berlin A."/>
            <person name="Chapman S.B."/>
            <person name="Goldberg J."/>
            <person name="Griggs A."/>
            <person name="Gujja S."/>
            <person name="Hansen M."/>
            <person name="Howarth C."/>
            <person name="Imamovic A."/>
            <person name="Larimer J."/>
            <person name="McCowen C."/>
            <person name="Montmayeur A."/>
            <person name="Murphy C."/>
            <person name="Neiman D."/>
            <person name="Pearson M."/>
            <person name="Priest M."/>
            <person name="Roberts A."/>
            <person name="Saif S."/>
            <person name="Shea T."/>
            <person name="Sisk P."/>
            <person name="Sykes S."/>
            <person name="Wortman J."/>
            <person name="Nusbaum C."/>
            <person name="Birren B."/>
        </authorList>
    </citation>
    <scope>NUCLEOTIDE SEQUENCE [LARGE SCALE GENOMIC DNA]</scope>
    <source>
        <strain evidence="1 2">VS20</strain>
    </source>
</reference>
<dbReference type="EMBL" id="JH767182">
    <property type="protein sequence ID" value="EQC29667.1"/>
    <property type="molecule type" value="Genomic_DNA"/>
</dbReference>
<sequence>MNLHLALVEAVAGHIAACFRYTDPLGDLAHGKSPFDLVLVVDATPEPKYDQAFQLELLQELASDASSDPFVAANTDMLLSRHNAPVLHMAFLRAPSSKTLRFVVARRDGHAYVWEWALEKLAWVFLNSFCFSSEPAADLSAFPTFAGAHGLAWSDANGALQCRHVSFETIPSLAKHPTHIVVGHPMTLHSDASSRVTLLSSSRGLWLLSDCHVQLKSAQSPVTHACPHPSPLFDVVACVHDVTGALLTLSKSTGALHLVQLENGGLQCRQLAFALPAPATVVAVACHRQFLLVTTTESSLVVYDVHSGAEATSLALPTATQYRLWSTVVAAGVYADHAFYRLKLPSATQYADGLPSGFAHLRDHGPSLRFPQVAAAYASLRRAAANDRKGDAYETVAAHLEHPALLLALLTDAKIPDAIVDDLRGRLGAMQLHYKHTLHTVPAAAVASTPLSPLTPINMDSFMYVHAWLQLNAERNALLQPLATLRPRARTAESDVSLDMQRFRPTPLTISRQLHALSPLQFTSWACSAQFGRRLLLQLEALLLENVVFKGPSPTTGVPSHLLFHEERTASDYRRSPATKQLYFECMARLYAQHEPNALAPFVACVDQYCPRLFSLEGQHLVPTRRHSQRALVALSPVALAKGNEPAAVAAHADVLCQSDAWLEAASLLLAHDEYAKCLLLYETAPDAVGPLLYWPLLRYCVEKQSPNDLVALVERKPASLSSSLVLRNLKTFVPPGVTLGALRPAIVVLLRRP</sequence>
<name>T0RIJ3_SAPDV</name>
<keyword evidence="2" id="KW-1185">Reference proteome</keyword>
<dbReference type="InterPro" id="IPR015943">
    <property type="entry name" value="WD40/YVTN_repeat-like_dom_sf"/>
</dbReference>
<dbReference type="GeneID" id="19953398"/>
<dbReference type="eggNOG" id="ENOG502QSUA">
    <property type="taxonomic scope" value="Eukaryota"/>
</dbReference>
<dbReference type="OMA" id="HMYLESM"/>